<evidence type="ECO:0000313" key="5">
    <source>
        <dbReference type="Proteomes" id="UP000192472"/>
    </source>
</evidence>
<dbReference type="PANTHER" id="PTHR43479:SF11">
    <property type="entry name" value="ACREF_ENVCD OPERON REPRESSOR-RELATED"/>
    <property type="match status" value="1"/>
</dbReference>
<dbReference type="PROSITE" id="PS01081">
    <property type="entry name" value="HTH_TETR_1"/>
    <property type="match status" value="1"/>
</dbReference>
<dbReference type="Proteomes" id="UP000192472">
    <property type="component" value="Unassembled WGS sequence"/>
</dbReference>
<protein>
    <submittedName>
        <fullName evidence="4">Transcriptional regulator, TetR family</fullName>
    </submittedName>
</protein>
<feature type="DNA-binding region" description="H-T-H motif" evidence="2">
    <location>
        <begin position="24"/>
        <end position="43"/>
    </location>
</feature>
<dbReference type="InterPro" id="IPR036271">
    <property type="entry name" value="Tet_transcr_reg_TetR-rel_C_sf"/>
</dbReference>
<dbReference type="PROSITE" id="PS50977">
    <property type="entry name" value="HTH_TETR_2"/>
    <property type="match status" value="1"/>
</dbReference>
<evidence type="ECO:0000256" key="1">
    <source>
        <dbReference type="ARBA" id="ARBA00023125"/>
    </source>
</evidence>
<dbReference type="EMBL" id="FWYF01000001">
    <property type="protein sequence ID" value="SMD32509.1"/>
    <property type="molecule type" value="Genomic_DNA"/>
</dbReference>
<dbReference type="PANTHER" id="PTHR43479">
    <property type="entry name" value="ACREF/ENVCD OPERON REPRESSOR-RELATED"/>
    <property type="match status" value="1"/>
</dbReference>
<feature type="domain" description="HTH tetR-type" evidence="3">
    <location>
        <begin position="1"/>
        <end position="61"/>
    </location>
</feature>
<organism evidence="4 5">
    <name type="scientific">Reichenbachiella faecimaris</name>
    <dbReference type="NCBI Taxonomy" id="692418"/>
    <lineage>
        <taxon>Bacteria</taxon>
        <taxon>Pseudomonadati</taxon>
        <taxon>Bacteroidota</taxon>
        <taxon>Cytophagia</taxon>
        <taxon>Cytophagales</taxon>
        <taxon>Reichenbachiellaceae</taxon>
        <taxon>Reichenbachiella</taxon>
    </lineage>
</organism>
<dbReference type="Gene3D" id="1.10.357.10">
    <property type="entry name" value="Tetracycline Repressor, domain 2"/>
    <property type="match status" value="1"/>
</dbReference>
<evidence type="ECO:0000259" key="3">
    <source>
        <dbReference type="PROSITE" id="PS50977"/>
    </source>
</evidence>
<reference evidence="4 5" key="1">
    <citation type="submission" date="2017-04" db="EMBL/GenBank/DDBJ databases">
        <authorList>
            <person name="Afonso C.L."/>
            <person name="Miller P.J."/>
            <person name="Scott M.A."/>
            <person name="Spackman E."/>
            <person name="Goraichik I."/>
            <person name="Dimitrov K.M."/>
            <person name="Suarez D.L."/>
            <person name="Swayne D.E."/>
        </authorList>
    </citation>
    <scope>NUCLEOTIDE SEQUENCE [LARGE SCALE GENOMIC DNA]</scope>
    <source>
        <strain evidence="4 5">DSM 26133</strain>
    </source>
</reference>
<dbReference type="AlphaFoldDB" id="A0A1W2G755"/>
<keyword evidence="1 2" id="KW-0238">DNA-binding</keyword>
<dbReference type="PRINTS" id="PR00455">
    <property type="entry name" value="HTHTETR"/>
</dbReference>
<dbReference type="GO" id="GO:0003677">
    <property type="term" value="F:DNA binding"/>
    <property type="evidence" value="ECO:0007669"/>
    <property type="project" value="UniProtKB-UniRule"/>
</dbReference>
<name>A0A1W2G755_REIFA</name>
<evidence type="ECO:0000256" key="2">
    <source>
        <dbReference type="PROSITE-ProRule" id="PRU00335"/>
    </source>
</evidence>
<dbReference type="STRING" id="692418.SAMN04488029_0854"/>
<dbReference type="RefSeq" id="WP_084371164.1">
    <property type="nucleotide sequence ID" value="NZ_FWYF01000001.1"/>
</dbReference>
<dbReference type="InterPro" id="IPR023772">
    <property type="entry name" value="DNA-bd_HTH_TetR-type_CS"/>
</dbReference>
<dbReference type="InterPro" id="IPR001647">
    <property type="entry name" value="HTH_TetR"/>
</dbReference>
<accession>A0A1W2G755</accession>
<sequence length="185" mass="21362">MTKREKIIHSAIQLFCSLGFQNTSTTKITKDAGVGTGTLFLYFKSKDELVNSIYMEIKREMMAFHLVFADQALSFKDQLNGFWVDVVSWGISNPDKFKFMMQFKNSPYISQLTVQELQEEHQFVEGVMKQAAKDGVIIDQPFEFLITVFTSQFNAIIQYLSTQDGRIHQEMIQTSFDVLWNGIKK</sequence>
<gene>
    <name evidence="4" type="ORF">SAMN04488029_0854</name>
</gene>
<proteinExistence type="predicted"/>
<dbReference type="InterPro" id="IPR009057">
    <property type="entry name" value="Homeodomain-like_sf"/>
</dbReference>
<dbReference type="SUPFAM" id="SSF48498">
    <property type="entry name" value="Tetracyclin repressor-like, C-terminal domain"/>
    <property type="match status" value="1"/>
</dbReference>
<dbReference type="InterPro" id="IPR050624">
    <property type="entry name" value="HTH-type_Tx_Regulator"/>
</dbReference>
<dbReference type="SUPFAM" id="SSF46689">
    <property type="entry name" value="Homeodomain-like"/>
    <property type="match status" value="1"/>
</dbReference>
<evidence type="ECO:0000313" key="4">
    <source>
        <dbReference type="EMBL" id="SMD32509.1"/>
    </source>
</evidence>
<keyword evidence="5" id="KW-1185">Reference proteome</keyword>
<dbReference type="OrthoDB" id="6430772at2"/>
<dbReference type="Pfam" id="PF00440">
    <property type="entry name" value="TetR_N"/>
    <property type="match status" value="1"/>
</dbReference>